<dbReference type="CDD" id="cd07302">
    <property type="entry name" value="CHD"/>
    <property type="match status" value="1"/>
</dbReference>
<feature type="transmembrane region" description="Helical" evidence="1">
    <location>
        <begin position="12"/>
        <end position="29"/>
    </location>
</feature>
<dbReference type="InterPro" id="IPR050697">
    <property type="entry name" value="Adenylyl/Guanylyl_Cyclase_3/4"/>
</dbReference>
<feature type="domain" description="Guanylate cyclase" evidence="2">
    <location>
        <begin position="157"/>
        <end position="286"/>
    </location>
</feature>
<proteinExistence type="predicted"/>
<accession>A0A1H1ZF76</accession>
<name>A0A1H1ZF76_9BRAD</name>
<keyword evidence="1" id="KW-1133">Transmembrane helix</keyword>
<feature type="transmembrane region" description="Helical" evidence="1">
    <location>
        <begin position="67"/>
        <end position="93"/>
    </location>
</feature>
<dbReference type="PANTHER" id="PTHR43081">
    <property type="entry name" value="ADENYLATE CYCLASE, TERMINAL-DIFFERENTIATION SPECIFIC-RELATED"/>
    <property type="match status" value="1"/>
</dbReference>
<dbReference type="InterPro" id="IPR029787">
    <property type="entry name" value="Nucleotide_cyclase"/>
</dbReference>
<evidence type="ECO:0000313" key="4">
    <source>
        <dbReference type="Proteomes" id="UP000243904"/>
    </source>
</evidence>
<keyword evidence="1" id="KW-0472">Membrane</keyword>
<feature type="transmembrane region" description="Helical" evidence="1">
    <location>
        <begin position="41"/>
        <end position="60"/>
    </location>
</feature>
<evidence type="ECO:0000256" key="1">
    <source>
        <dbReference type="SAM" id="Phobius"/>
    </source>
</evidence>
<dbReference type="AlphaFoldDB" id="A0A1H1ZF76"/>
<feature type="transmembrane region" description="Helical" evidence="1">
    <location>
        <begin position="113"/>
        <end position="135"/>
    </location>
</feature>
<protein>
    <submittedName>
        <fullName evidence="3">Adenylate cyclase</fullName>
    </submittedName>
</protein>
<keyword evidence="4" id="KW-1185">Reference proteome</keyword>
<gene>
    <name evidence="3" type="ORF">SAMN05444158_5411</name>
</gene>
<dbReference type="Proteomes" id="UP000243904">
    <property type="component" value="Chromosome I"/>
</dbReference>
<organism evidence="3 4">
    <name type="scientific">Bradyrhizobium canariense</name>
    <dbReference type="NCBI Taxonomy" id="255045"/>
    <lineage>
        <taxon>Bacteria</taxon>
        <taxon>Pseudomonadati</taxon>
        <taxon>Pseudomonadota</taxon>
        <taxon>Alphaproteobacteria</taxon>
        <taxon>Hyphomicrobiales</taxon>
        <taxon>Nitrobacteraceae</taxon>
        <taxon>Bradyrhizobium</taxon>
    </lineage>
</organism>
<dbReference type="GO" id="GO:0004016">
    <property type="term" value="F:adenylate cyclase activity"/>
    <property type="evidence" value="ECO:0007669"/>
    <property type="project" value="UniProtKB-ARBA"/>
</dbReference>
<dbReference type="SUPFAM" id="SSF55073">
    <property type="entry name" value="Nucleotide cyclase"/>
    <property type="match status" value="1"/>
</dbReference>
<dbReference type="GO" id="GO:0035556">
    <property type="term" value="P:intracellular signal transduction"/>
    <property type="evidence" value="ECO:0007669"/>
    <property type="project" value="InterPro"/>
</dbReference>
<dbReference type="PROSITE" id="PS50125">
    <property type="entry name" value="GUANYLATE_CYCLASE_2"/>
    <property type="match status" value="1"/>
</dbReference>
<dbReference type="InterPro" id="IPR001054">
    <property type="entry name" value="A/G_cyclase"/>
</dbReference>
<dbReference type="GO" id="GO:0009190">
    <property type="term" value="P:cyclic nucleotide biosynthetic process"/>
    <property type="evidence" value="ECO:0007669"/>
    <property type="project" value="InterPro"/>
</dbReference>
<reference evidence="4" key="1">
    <citation type="submission" date="2016-10" db="EMBL/GenBank/DDBJ databases">
        <authorList>
            <person name="Varghese N."/>
            <person name="Submissions S."/>
        </authorList>
    </citation>
    <scope>NUCLEOTIDE SEQUENCE [LARGE SCALE GENOMIC DNA]</scope>
    <source>
        <strain evidence="4">GAS369</strain>
    </source>
</reference>
<dbReference type="Gene3D" id="3.30.70.1230">
    <property type="entry name" value="Nucleotide cyclase"/>
    <property type="match status" value="1"/>
</dbReference>
<dbReference type="Pfam" id="PF00211">
    <property type="entry name" value="Guanylate_cyc"/>
    <property type="match status" value="1"/>
</dbReference>
<dbReference type="EMBL" id="LT629750">
    <property type="protein sequence ID" value="SDT32374.1"/>
    <property type="molecule type" value="Genomic_DNA"/>
</dbReference>
<dbReference type="PANTHER" id="PTHR43081:SF1">
    <property type="entry name" value="ADENYLATE CYCLASE, TERMINAL-DIFFERENTIATION SPECIFIC"/>
    <property type="match status" value="1"/>
</dbReference>
<sequence length="379" mass="40532">MNARLERKLRTLAAITVVGTSAGLVVAFAQGHTSVSAMIDGAIYGLLMGITIGGLELFVLDGPLRDWLGGLSFTANLIVRSAIYAAIIMLLQFSQVGELAAGLPMASRSDIRSGFVLSAGVSVLVNLGFGIANLVGARALLNFITGRYHAPVTENRFVLFVDIAGSTGLAERLGGIAIHRLLDRTFRLLTLAVVDYRGEVLNYVGDEVIVTWPERDGAVDCRPLRCFFAMRGELANAANHLQREFGTVPHIRGSLHFGPVIVGEIGDVKRAIVFNGDVMNIAARLEALSRTVDGGFLASRAAMERFNSAPPFAVRDLGRLPIRGRVDGIDVVGIESPNSAERQGQINDQGEDLINGRLIDGQVIDTGLTMRKAIDQDAG</sequence>
<evidence type="ECO:0000313" key="3">
    <source>
        <dbReference type="EMBL" id="SDT32374.1"/>
    </source>
</evidence>
<evidence type="ECO:0000259" key="2">
    <source>
        <dbReference type="PROSITE" id="PS50125"/>
    </source>
</evidence>
<dbReference type="RefSeq" id="WP_146689476.1">
    <property type="nucleotide sequence ID" value="NZ_LT629750.1"/>
</dbReference>
<keyword evidence="1" id="KW-0812">Transmembrane</keyword>